<dbReference type="GO" id="GO:0008270">
    <property type="term" value="F:zinc ion binding"/>
    <property type="evidence" value="ECO:0007669"/>
    <property type="project" value="UniProtKB-KW"/>
</dbReference>
<dbReference type="OrthoDB" id="786680at2759"/>
<evidence type="ECO:0000256" key="2">
    <source>
        <dbReference type="SAM" id="MobiDB-lite"/>
    </source>
</evidence>
<dbReference type="InterPro" id="IPR001969">
    <property type="entry name" value="Aspartic_peptidase_AS"/>
</dbReference>
<dbReference type="PROSITE" id="PS50158">
    <property type="entry name" value="ZF_CCHC"/>
    <property type="match status" value="1"/>
</dbReference>
<organism evidence="4 5">
    <name type="scientific">Phoenix dactylifera</name>
    <name type="common">Date palm</name>
    <dbReference type="NCBI Taxonomy" id="42345"/>
    <lineage>
        <taxon>Eukaryota</taxon>
        <taxon>Viridiplantae</taxon>
        <taxon>Streptophyta</taxon>
        <taxon>Embryophyta</taxon>
        <taxon>Tracheophyta</taxon>
        <taxon>Spermatophyta</taxon>
        <taxon>Magnoliopsida</taxon>
        <taxon>Liliopsida</taxon>
        <taxon>Arecaceae</taxon>
        <taxon>Coryphoideae</taxon>
        <taxon>Phoeniceae</taxon>
        <taxon>Phoenix</taxon>
    </lineage>
</organism>
<dbReference type="KEGG" id="pda:103722425"/>
<dbReference type="InterPro" id="IPR032567">
    <property type="entry name" value="RTL1-rel"/>
</dbReference>
<keyword evidence="1" id="KW-0863">Zinc-finger</keyword>
<proteinExistence type="predicted"/>
<evidence type="ECO:0000313" key="5">
    <source>
        <dbReference type="RefSeq" id="XP_008811203.2"/>
    </source>
</evidence>
<protein>
    <submittedName>
        <fullName evidence="5">Uncharacterized protein LOC103722425</fullName>
    </submittedName>
</protein>
<dbReference type="GO" id="GO:0003676">
    <property type="term" value="F:nucleic acid binding"/>
    <property type="evidence" value="ECO:0007669"/>
    <property type="project" value="InterPro"/>
</dbReference>
<dbReference type="PROSITE" id="PS00141">
    <property type="entry name" value="ASP_PROTEASE"/>
    <property type="match status" value="1"/>
</dbReference>
<feature type="compositionally biased region" description="Low complexity" evidence="2">
    <location>
        <begin position="90"/>
        <end position="110"/>
    </location>
</feature>
<keyword evidence="1" id="KW-0862">Zinc</keyword>
<dbReference type="PANTHER" id="PTHR15503">
    <property type="entry name" value="LDOC1 RELATED"/>
    <property type="match status" value="1"/>
</dbReference>
<dbReference type="Gene3D" id="2.40.70.10">
    <property type="entry name" value="Acid Proteases"/>
    <property type="match status" value="1"/>
</dbReference>
<dbReference type="GO" id="GO:0004190">
    <property type="term" value="F:aspartic-type endopeptidase activity"/>
    <property type="evidence" value="ECO:0007669"/>
    <property type="project" value="InterPro"/>
</dbReference>
<dbReference type="RefSeq" id="XP_008811203.2">
    <property type="nucleotide sequence ID" value="XM_008812981.2"/>
</dbReference>
<name>A0A8B7D238_PHODC</name>
<dbReference type="CDD" id="cd00303">
    <property type="entry name" value="retropepsin_like"/>
    <property type="match status" value="1"/>
</dbReference>
<keyword evidence="4" id="KW-1185">Reference proteome</keyword>
<evidence type="ECO:0000256" key="1">
    <source>
        <dbReference type="PROSITE-ProRule" id="PRU00047"/>
    </source>
</evidence>
<evidence type="ECO:0000313" key="4">
    <source>
        <dbReference type="Proteomes" id="UP000228380"/>
    </source>
</evidence>
<sequence length="229" mass="25187">MMILIVDRIPARLQNLITSPGNQRSRDSMRRLLSINKTSLSVMLVVVCIRLNTVDDSDACFKCSQQGHKIAECLQQDFQSVQRPQATRTQQVQGSPASVQSVQPSSPKQQTGGRPHTRGHIYALTQQDAQASNTVASGTLPVASVYDHILFDSGATHFFVSSTFARKHDLSCVPLEYDLHISTPAGSGMIIKQICNTCPIQIVNRDLTADLIVINMHDFDIILGIDWSA</sequence>
<dbReference type="InterPro" id="IPR001878">
    <property type="entry name" value="Znf_CCHC"/>
</dbReference>
<dbReference type="GeneID" id="103722425"/>
<dbReference type="PANTHER" id="PTHR15503:SF42">
    <property type="entry name" value="ZINC FINGER, CCHC-TYPE, RETROTRANSPOSON GAG DOMAIN, ASPARTIC PEPTIDASE DOMAIN PROTEIN-RELATED"/>
    <property type="match status" value="1"/>
</dbReference>
<reference evidence="5" key="2">
    <citation type="submission" date="2025-08" db="UniProtKB">
        <authorList>
            <consortium name="RefSeq"/>
        </authorList>
    </citation>
    <scope>IDENTIFICATION</scope>
    <source>
        <tissue evidence="5">Young leaves</tissue>
    </source>
</reference>
<feature type="region of interest" description="Disordered" evidence="2">
    <location>
        <begin position="84"/>
        <end position="117"/>
    </location>
</feature>
<dbReference type="Pfam" id="PF08284">
    <property type="entry name" value="RVP_2"/>
    <property type="match status" value="1"/>
</dbReference>
<dbReference type="GO" id="GO:0006508">
    <property type="term" value="P:proteolysis"/>
    <property type="evidence" value="ECO:0007669"/>
    <property type="project" value="InterPro"/>
</dbReference>
<keyword evidence="1" id="KW-0479">Metal-binding</keyword>
<gene>
    <name evidence="5" type="primary">LOC103722425</name>
</gene>
<reference evidence="4" key="1">
    <citation type="journal article" date="2019" name="Nat. Commun.">
        <title>Genome-wide association mapping of date palm fruit traits.</title>
        <authorList>
            <person name="Hazzouri K.M."/>
            <person name="Gros-Balthazard M."/>
            <person name="Flowers J.M."/>
            <person name="Copetti D."/>
            <person name="Lemansour A."/>
            <person name="Lebrun M."/>
            <person name="Masmoudi K."/>
            <person name="Ferrand S."/>
            <person name="Dhar M.I."/>
            <person name="Fresquez Z.A."/>
            <person name="Rosas U."/>
            <person name="Zhang J."/>
            <person name="Talag J."/>
            <person name="Lee S."/>
            <person name="Kudrna D."/>
            <person name="Powell R.F."/>
            <person name="Leitch I.J."/>
            <person name="Krueger R.R."/>
            <person name="Wing R.A."/>
            <person name="Amiri K.M.A."/>
            <person name="Purugganan M.D."/>
        </authorList>
    </citation>
    <scope>NUCLEOTIDE SEQUENCE [LARGE SCALE GENOMIC DNA]</scope>
    <source>
        <strain evidence="4">cv. Khalas</strain>
    </source>
</reference>
<dbReference type="InterPro" id="IPR021109">
    <property type="entry name" value="Peptidase_aspartic_dom_sf"/>
</dbReference>
<dbReference type="Proteomes" id="UP000228380">
    <property type="component" value="Chromosome 1"/>
</dbReference>
<accession>A0A8B7D238</accession>
<dbReference type="AlphaFoldDB" id="A0A8B7D238"/>
<dbReference type="SUPFAM" id="SSF50630">
    <property type="entry name" value="Acid proteases"/>
    <property type="match status" value="1"/>
</dbReference>
<feature type="domain" description="CCHC-type" evidence="3">
    <location>
        <begin position="60"/>
        <end position="73"/>
    </location>
</feature>
<evidence type="ECO:0000259" key="3">
    <source>
        <dbReference type="PROSITE" id="PS50158"/>
    </source>
</evidence>